<feature type="transmembrane region" description="Helical" evidence="7">
    <location>
        <begin position="152"/>
        <end position="178"/>
    </location>
</feature>
<feature type="region of interest" description="Disordered" evidence="8">
    <location>
        <begin position="325"/>
        <end position="354"/>
    </location>
</feature>
<keyword evidence="6 7" id="KW-0472">Membrane</keyword>
<feature type="domain" description="ABC transmembrane type-1" evidence="9">
    <location>
        <begin position="112"/>
        <end position="313"/>
    </location>
</feature>
<dbReference type="PROSITE" id="PS50928">
    <property type="entry name" value="ABC_TM1"/>
    <property type="match status" value="1"/>
</dbReference>
<organism evidence="10 11">
    <name type="scientific">Microbacterium gilvum</name>
    <dbReference type="NCBI Taxonomy" id="1336204"/>
    <lineage>
        <taxon>Bacteria</taxon>
        <taxon>Bacillati</taxon>
        <taxon>Actinomycetota</taxon>
        <taxon>Actinomycetes</taxon>
        <taxon>Micrococcales</taxon>
        <taxon>Microbacteriaceae</taxon>
        <taxon>Microbacterium</taxon>
    </lineage>
</organism>
<sequence>MTAAGTSRAAGLLRRIGAPLLQFVFVVWATYTVTFLLIRVLPGDPVLAALAVQSGDATTVDPAQLAALREEAGLAGGLLEQYLAQLGGLFTGDLGTSLATGRPVAQMIADVVPGTLAVAGLALVIGVAMSLLIGFLAYLSPWRWLRETLVQLPPLGVAVPAFVTGLVLISVFSFGLGWLPASGARSPLSVVLPAVTLAFPVGAIFFQVFSAAVREAESSAYVFTADVKGLSRLAVFGRHILRNALLPSVTSIGLLIGFLAGGTAVVETVFSRDGIGRVVVAAVQARDVNVIQGVIIVVAVVYALAALLVDLSYPLLDPRLRPRDPARSVLSEPTPPTATGAVAVDASPRKEELR</sequence>
<dbReference type="SUPFAM" id="SSF161098">
    <property type="entry name" value="MetI-like"/>
    <property type="match status" value="1"/>
</dbReference>
<evidence type="ECO:0000256" key="8">
    <source>
        <dbReference type="SAM" id="MobiDB-lite"/>
    </source>
</evidence>
<evidence type="ECO:0000259" key="9">
    <source>
        <dbReference type="PROSITE" id="PS50928"/>
    </source>
</evidence>
<feature type="transmembrane region" description="Helical" evidence="7">
    <location>
        <begin position="244"/>
        <end position="270"/>
    </location>
</feature>
<comment type="subcellular location">
    <subcellularLocation>
        <location evidence="1 7">Cell membrane</location>
        <topology evidence="1 7">Multi-pass membrane protein</topology>
    </subcellularLocation>
</comment>
<dbReference type="EMBL" id="BAABKO010000002">
    <property type="protein sequence ID" value="GAA4771893.1"/>
    <property type="molecule type" value="Genomic_DNA"/>
</dbReference>
<evidence type="ECO:0000256" key="4">
    <source>
        <dbReference type="ARBA" id="ARBA00022692"/>
    </source>
</evidence>
<evidence type="ECO:0000313" key="11">
    <source>
        <dbReference type="Proteomes" id="UP001501645"/>
    </source>
</evidence>
<evidence type="ECO:0000256" key="6">
    <source>
        <dbReference type="ARBA" id="ARBA00023136"/>
    </source>
</evidence>
<comment type="similarity">
    <text evidence="7">Belongs to the binding-protein-dependent transport system permease family.</text>
</comment>
<dbReference type="RefSeq" id="WP_345437661.1">
    <property type="nucleotide sequence ID" value="NZ_BAABKO010000002.1"/>
</dbReference>
<name>A0ABP9A141_9MICO</name>
<dbReference type="Proteomes" id="UP001501645">
    <property type="component" value="Unassembled WGS sequence"/>
</dbReference>
<accession>A0ABP9A141</accession>
<keyword evidence="2 7" id="KW-0813">Transport</keyword>
<dbReference type="InterPro" id="IPR035906">
    <property type="entry name" value="MetI-like_sf"/>
</dbReference>
<feature type="transmembrane region" description="Helical" evidence="7">
    <location>
        <begin position="116"/>
        <end position="140"/>
    </location>
</feature>
<evidence type="ECO:0000256" key="1">
    <source>
        <dbReference type="ARBA" id="ARBA00004651"/>
    </source>
</evidence>
<keyword evidence="3" id="KW-1003">Cell membrane</keyword>
<protein>
    <submittedName>
        <fullName evidence="10">ABC transporter permease</fullName>
    </submittedName>
</protein>
<evidence type="ECO:0000256" key="2">
    <source>
        <dbReference type="ARBA" id="ARBA00022448"/>
    </source>
</evidence>
<dbReference type="PANTHER" id="PTHR43163:SF6">
    <property type="entry name" value="DIPEPTIDE TRANSPORT SYSTEM PERMEASE PROTEIN DPPB-RELATED"/>
    <property type="match status" value="1"/>
</dbReference>
<dbReference type="Gene3D" id="1.10.3720.10">
    <property type="entry name" value="MetI-like"/>
    <property type="match status" value="1"/>
</dbReference>
<comment type="caution">
    <text evidence="10">The sequence shown here is derived from an EMBL/GenBank/DDBJ whole genome shotgun (WGS) entry which is preliminary data.</text>
</comment>
<proteinExistence type="inferred from homology"/>
<dbReference type="InterPro" id="IPR000515">
    <property type="entry name" value="MetI-like"/>
</dbReference>
<dbReference type="CDD" id="cd06261">
    <property type="entry name" value="TM_PBP2"/>
    <property type="match status" value="1"/>
</dbReference>
<feature type="transmembrane region" description="Helical" evidence="7">
    <location>
        <begin position="190"/>
        <end position="213"/>
    </location>
</feature>
<dbReference type="PANTHER" id="PTHR43163">
    <property type="entry name" value="DIPEPTIDE TRANSPORT SYSTEM PERMEASE PROTEIN DPPB-RELATED"/>
    <property type="match status" value="1"/>
</dbReference>
<dbReference type="Pfam" id="PF00528">
    <property type="entry name" value="BPD_transp_1"/>
    <property type="match status" value="1"/>
</dbReference>
<keyword evidence="5 7" id="KW-1133">Transmembrane helix</keyword>
<evidence type="ECO:0000256" key="5">
    <source>
        <dbReference type="ARBA" id="ARBA00022989"/>
    </source>
</evidence>
<feature type="transmembrane region" description="Helical" evidence="7">
    <location>
        <begin position="20"/>
        <end position="41"/>
    </location>
</feature>
<keyword evidence="11" id="KW-1185">Reference proteome</keyword>
<keyword evidence="4 7" id="KW-0812">Transmembrane</keyword>
<gene>
    <name evidence="10" type="ORF">GCM10023351_15010</name>
</gene>
<evidence type="ECO:0000256" key="7">
    <source>
        <dbReference type="RuleBase" id="RU363032"/>
    </source>
</evidence>
<reference evidence="11" key="1">
    <citation type="journal article" date="2019" name="Int. J. Syst. Evol. Microbiol.">
        <title>The Global Catalogue of Microorganisms (GCM) 10K type strain sequencing project: providing services to taxonomists for standard genome sequencing and annotation.</title>
        <authorList>
            <consortium name="The Broad Institute Genomics Platform"/>
            <consortium name="The Broad Institute Genome Sequencing Center for Infectious Disease"/>
            <person name="Wu L."/>
            <person name="Ma J."/>
        </authorList>
    </citation>
    <scope>NUCLEOTIDE SEQUENCE [LARGE SCALE GENOMIC DNA]</scope>
    <source>
        <strain evidence="11">JCM 18537</strain>
    </source>
</reference>
<feature type="transmembrane region" description="Helical" evidence="7">
    <location>
        <begin position="290"/>
        <end position="313"/>
    </location>
</feature>
<evidence type="ECO:0000256" key="3">
    <source>
        <dbReference type="ARBA" id="ARBA00022475"/>
    </source>
</evidence>
<evidence type="ECO:0000313" key="10">
    <source>
        <dbReference type="EMBL" id="GAA4771893.1"/>
    </source>
</evidence>